<organism evidence="2">
    <name type="scientific">marine metagenome</name>
    <dbReference type="NCBI Taxonomy" id="408172"/>
    <lineage>
        <taxon>unclassified sequences</taxon>
        <taxon>metagenomes</taxon>
        <taxon>ecological metagenomes</taxon>
    </lineage>
</organism>
<accession>A0A382CFP6</accession>
<sequence>MLLAGKSSIYCLERFPEHREELRPLLEMAELTMVAATSIPSNQKAKAYGRTKLMSAQPPVLARGRWFRGLSWHLKVPRKVYAGIMATFIAVGSMLGTDVSSADSVPGETLYWIKVQREHISLILPQSDISRAETHARLATTRFHEMTRLSGLGRLDEAQEMAKRIRFHLGETADFIGVQTAVDRIEMPNRRVRQGYPSETTRLKSSLRQDMSALRSNFDIMTADMAPYDRERFETLVRRSNIDYFTLISALDGQPISLPRPFWRLENGLSQ</sequence>
<protein>
    <recommendedName>
        <fullName evidence="1">DUF5667 domain-containing protein</fullName>
    </recommendedName>
</protein>
<dbReference type="EMBL" id="UINC01034190">
    <property type="protein sequence ID" value="SVB24649.1"/>
    <property type="molecule type" value="Genomic_DNA"/>
</dbReference>
<dbReference type="AlphaFoldDB" id="A0A382CFP6"/>
<evidence type="ECO:0000259" key="1">
    <source>
        <dbReference type="Pfam" id="PF18915"/>
    </source>
</evidence>
<dbReference type="Pfam" id="PF18915">
    <property type="entry name" value="DUF5667"/>
    <property type="match status" value="1"/>
</dbReference>
<gene>
    <name evidence="2" type="ORF">METZ01_LOCUS177503</name>
</gene>
<reference evidence="2" key="1">
    <citation type="submission" date="2018-05" db="EMBL/GenBank/DDBJ databases">
        <authorList>
            <person name="Lanie J.A."/>
            <person name="Ng W.-L."/>
            <person name="Kazmierczak K.M."/>
            <person name="Andrzejewski T.M."/>
            <person name="Davidsen T.M."/>
            <person name="Wayne K.J."/>
            <person name="Tettelin H."/>
            <person name="Glass J.I."/>
            <person name="Rusch D."/>
            <person name="Podicherti R."/>
            <person name="Tsui H.-C.T."/>
            <person name="Winkler M.E."/>
        </authorList>
    </citation>
    <scope>NUCLEOTIDE SEQUENCE</scope>
</reference>
<dbReference type="InterPro" id="IPR043725">
    <property type="entry name" value="DUF5667"/>
</dbReference>
<name>A0A382CFP6_9ZZZZ</name>
<proteinExistence type="predicted"/>
<evidence type="ECO:0000313" key="2">
    <source>
        <dbReference type="EMBL" id="SVB24649.1"/>
    </source>
</evidence>
<feature type="domain" description="DUF5667" evidence="1">
    <location>
        <begin position="104"/>
        <end position="175"/>
    </location>
</feature>